<evidence type="ECO:0000313" key="3">
    <source>
        <dbReference type="Proteomes" id="UP000451233"/>
    </source>
</evidence>
<dbReference type="Proteomes" id="UP000451233">
    <property type="component" value="Unassembled WGS sequence"/>
</dbReference>
<dbReference type="RefSeq" id="WP_160906981.1">
    <property type="nucleotide sequence ID" value="NZ_WVHS01000002.1"/>
</dbReference>
<protein>
    <submittedName>
        <fullName evidence="2">DUF4062 domain-containing protein</fullName>
    </submittedName>
</protein>
<proteinExistence type="predicted"/>
<sequence>MAKPVIYLSSTFSDLREHRSTLLQVLRETRLFEVIGMEDYGTINETPLYQCLKDVASCEFYILLIGKRYGFIPPGEKWSITNLEYKAAIDDNDNNVAAVAYRRDKGSKRCVLPFVLDERYELGNDIDDLIKKEKDGDGNALTAQKEAKYNEFKNRILSDFTISKRFTRPADLGMMVMAALIPELVSRNYASVREKLLLPDNVVNRCDRIAPTNRFRNTNKSIRNQFFKSFIIHGEETDLPEEFSKSISNFELRNSEIKPLQVDCSYVTKDELIENVALECHKNLFTGDPANDPYSFMDMALDLVVHPTYQTVVFQLSVGYIAWERTHPLMLHLFRTLNSIQVPGDTKGKSVYFLVNLYYNDPDSEIAKHEEVNVLPRLAKVTDNDIRNWIQTYFTEEDKIGLPLKIKKKYFPGVDAEFTMAETAERLEKIVADYNAKRELFAGAD</sequence>
<dbReference type="Pfam" id="PF13271">
    <property type="entry name" value="DUF4062"/>
    <property type="match status" value="1"/>
</dbReference>
<dbReference type="InterPro" id="IPR025139">
    <property type="entry name" value="DUF4062"/>
</dbReference>
<name>A0A7K1XYJ4_9SPHI</name>
<comment type="caution">
    <text evidence="2">The sequence shown here is derived from an EMBL/GenBank/DDBJ whole genome shotgun (WGS) entry which is preliminary data.</text>
</comment>
<feature type="domain" description="DUF4062" evidence="1">
    <location>
        <begin position="6"/>
        <end position="88"/>
    </location>
</feature>
<keyword evidence="3" id="KW-1185">Reference proteome</keyword>
<evidence type="ECO:0000313" key="2">
    <source>
        <dbReference type="EMBL" id="MXV16022.1"/>
    </source>
</evidence>
<organism evidence="2 3">
    <name type="scientific">Hufsiella ginkgonis</name>
    <dbReference type="NCBI Taxonomy" id="2695274"/>
    <lineage>
        <taxon>Bacteria</taxon>
        <taxon>Pseudomonadati</taxon>
        <taxon>Bacteroidota</taxon>
        <taxon>Sphingobacteriia</taxon>
        <taxon>Sphingobacteriales</taxon>
        <taxon>Sphingobacteriaceae</taxon>
        <taxon>Hufsiella</taxon>
    </lineage>
</organism>
<evidence type="ECO:0000259" key="1">
    <source>
        <dbReference type="Pfam" id="PF13271"/>
    </source>
</evidence>
<gene>
    <name evidence="2" type="ORF">GS398_11970</name>
</gene>
<dbReference type="AlphaFoldDB" id="A0A7K1XYJ4"/>
<dbReference type="EMBL" id="WVHS01000002">
    <property type="protein sequence ID" value="MXV16022.1"/>
    <property type="molecule type" value="Genomic_DNA"/>
</dbReference>
<accession>A0A7K1XYJ4</accession>
<reference evidence="2 3" key="1">
    <citation type="submission" date="2019-11" db="EMBL/GenBank/DDBJ databases">
        <title>Pedobacter sp. HMF7056 Genome sequencing and assembly.</title>
        <authorList>
            <person name="Kang H."/>
            <person name="Kim H."/>
            <person name="Joh K."/>
        </authorList>
    </citation>
    <scope>NUCLEOTIDE SEQUENCE [LARGE SCALE GENOMIC DNA]</scope>
    <source>
        <strain evidence="2 3">HMF7056</strain>
    </source>
</reference>